<evidence type="ECO:0000313" key="1">
    <source>
        <dbReference type="EMBL" id="CAZ79940.1"/>
    </source>
</evidence>
<keyword evidence="2" id="KW-1185">Reference proteome</keyword>
<gene>
    <name evidence="1" type="ORF">GSTUM_00001697001</name>
</gene>
<dbReference type="RefSeq" id="XP_002835783.1">
    <property type="nucleotide sequence ID" value="XM_002835737.1"/>
</dbReference>
<dbReference type="GeneID" id="9187618"/>
<reference evidence="1 2" key="1">
    <citation type="journal article" date="2010" name="Nature">
        <title>Perigord black truffle genome uncovers evolutionary origins and mechanisms of symbiosis.</title>
        <authorList>
            <person name="Martin F."/>
            <person name="Kohler A."/>
            <person name="Murat C."/>
            <person name="Balestrini R."/>
            <person name="Coutinho P.M."/>
            <person name="Jaillon O."/>
            <person name="Montanini B."/>
            <person name="Morin E."/>
            <person name="Noel B."/>
            <person name="Percudani R."/>
            <person name="Porcel B."/>
            <person name="Rubini A."/>
            <person name="Amicucci A."/>
            <person name="Amselem J."/>
            <person name="Anthouard V."/>
            <person name="Arcioni S."/>
            <person name="Artiguenave F."/>
            <person name="Aury J.M."/>
            <person name="Ballario P."/>
            <person name="Bolchi A."/>
            <person name="Brenna A."/>
            <person name="Brun A."/>
            <person name="Buee M."/>
            <person name="Cantarel B."/>
            <person name="Chevalier G."/>
            <person name="Couloux A."/>
            <person name="Da Silva C."/>
            <person name="Denoeud F."/>
            <person name="Duplessis S."/>
            <person name="Ghignone S."/>
            <person name="Hilselberger B."/>
            <person name="Iotti M."/>
            <person name="Marcais B."/>
            <person name="Mello A."/>
            <person name="Miranda M."/>
            <person name="Pacioni G."/>
            <person name="Quesneville H."/>
            <person name="Riccioni C."/>
            <person name="Ruotolo R."/>
            <person name="Splivallo R."/>
            <person name="Stocchi V."/>
            <person name="Tisserant E."/>
            <person name="Viscomi A.R."/>
            <person name="Zambonelli A."/>
            <person name="Zampieri E."/>
            <person name="Henrissat B."/>
            <person name="Lebrun M.H."/>
            <person name="Paolocci F."/>
            <person name="Bonfante P."/>
            <person name="Ottonello S."/>
            <person name="Wincker P."/>
        </authorList>
    </citation>
    <scope>NUCLEOTIDE SEQUENCE [LARGE SCALE GENOMIC DNA]</scope>
    <source>
        <strain evidence="1 2">Mel28</strain>
    </source>
</reference>
<dbReference type="EMBL" id="FN430005">
    <property type="protein sequence ID" value="CAZ79940.1"/>
    <property type="molecule type" value="Genomic_DNA"/>
</dbReference>
<organism evidence="1 2">
    <name type="scientific">Tuber melanosporum (strain Mel28)</name>
    <name type="common">Perigord black truffle</name>
    <dbReference type="NCBI Taxonomy" id="656061"/>
    <lineage>
        <taxon>Eukaryota</taxon>
        <taxon>Fungi</taxon>
        <taxon>Dikarya</taxon>
        <taxon>Ascomycota</taxon>
        <taxon>Pezizomycotina</taxon>
        <taxon>Pezizomycetes</taxon>
        <taxon>Pezizales</taxon>
        <taxon>Tuberaceae</taxon>
        <taxon>Tuber</taxon>
    </lineage>
</organism>
<accession>D5G5Z7</accession>
<protein>
    <submittedName>
        <fullName evidence="1">(Perigord truffle) hypothetical protein</fullName>
    </submittedName>
</protein>
<name>D5G5Z7_TUBMM</name>
<dbReference type="HOGENOM" id="CLU_2039767_0_0_1"/>
<sequence>MLLLPTKRAIRSISLGLEPEKCRPTAGHAGPLCFHPDRKLGTHDMVLYECNAVPRDMGYARVLVQYSTRRKNEVHFPHNYHIRALPPAVNSWYFLSVSQPDGSRVADGMWSTPPQECDCRA</sequence>
<dbReference type="Proteomes" id="UP000006911">
    <property type="component" value="Unassembled WGS sequence"/>
</dbReference>
<dbReference type="AlphaFoldDB" id="D5G5Z7"/>
<dbReference type="KEGG" id="tml:GSTUM_00001697001"/>
<evidence type="ECO:0000313" key="2">
    <source>
        <dbReference type="Proteomes" id="UP000006911"/>
    </source>
</evidence>
<proteinExistence type="predicted"/>
<dbReference type="InParanoid" id="D5G5Z7"/>